<dbReference type="SMART" id="SM00822">
    <property type="entry name" value="PKS_KR"/>
    <property type="match status" value="1"/>
</dbReference>
<dbReference type="EMBL" id="JAPKNK010000013">
    <property type="protein sequence ID" value="MCX5571946.1"/>
    <property type="molecule type" value="Genomic_DNA"/>
</dbReference>
<dbReference type="PRINTS" id="PR00081">
    <property type="entry name" value="GDHRDH"/>
</dbReference>
<dbReference type="PANTHER" id="PTHR42879">
    <property type="entry name" value="3-OXOACYL-(ACYL-CARRIER-PROTEIN) REDUCTASE"/>
    <property type="match status" value="1"/>
</dbReference>
<evidence type="ECO:0000313" key="5">
    <source>
        <dbReference type="Proteomes" id="UP001144805"/>
    </source>
</evidence>
<dbReference type="GO" id="GO:0032787">
    <property type="term" value="P:monocarboxylic acid metabolic process"/>
    <property type="evidence" value="ECO:0007669"/>
    <property type="project" value="UniProtKB-ARBA"/>
</dbReference>
<dbReference type="InterPro" id="IPR057326">
    <property type="entry name" value="KR_dom"/>
</dbReference>
<dbReference type="RefSeq" id="WP_266340908.1">
    <property type="nucleotide sequence ID" value="NZ_JAPKNK010000013.1"/>
</dbReference>
<keyword evidence="5" id="KW-1185">Reference proteome</keyword>
<evidence type="ECO:0000313" key="4">
    <source>
        <dbReference type="EMBL" id="MCX5571946.1"/>
    </source>
</evidence>
<reference evidence="4" key="1">
    <citation type="submission" date="2022-11" db="EMBL/GenBank/DDBJ databases">
        <title>Biodiversity and phylogenetic relationships of bacteria.</title>
        <authorList>
            <person name="Machado R.A.R."/>
            <person name="Bhat A."/>
            <person name="Loulou A."/>
            <person name="Kallel S."/>
        </authorList>
    </citation>
    <scope>NUCLEOTIDE SEQUENCE</scope>
    <source>
        <strain evidence="4">K-TC2</strain>
    </source>
</reference>
<feature type="domain" description="Ketoreductase" evidence="3">
    <location>
        <begin position="5"/>
        <end position="181"/>
    </location>
</feature>
<dbReference type="PRINTS" id="PR00080">
    <property type="entry name" value="SDRFAMILY"/>
</dbReference>
<dbReference type="InterPro" id="IPR020904">
    <property type="entry name" value="Sc_DH/Rdtase_CS"/>
</dbReference>
<evidence type="ECO:0000256" key="1">
    <source>
        <dbReference type="ARBA" id="ARBA00006484"/>
    </source>
</evidence>
<protein>
    <submittedName>
        <fullName evidence="4">SDR family NAD(P)-dependent oxidoreductase</fullName>
    </submittedName>
</protein>
<dbReference type="CDD" id="cd05233">
    <property type="entry name" value="SDR_c"/>
    <property type="match status" value="1"/>
</dbReference>
<dbReference type="AlphaFoldDB" id="A0A9X3E502"/>
<dbReference type="Pfam" id="PF00106">
    <property type="entry name" value="adh_short"/>
    <property type="match status" value="1"/>
</dbReference>
<evidence type="ECO:0000259" key="3">
    <source>
        <dbReference type="SMART" id="SM00822"/>
    </source>
</evidence>
<sequence>MLDGEIALVTGAKGGIGAAAAKALAEAGARVIVTARRLADAEAVAGQCAEGRALGLACDVADPEAVRAAVREATALVGAPTLLVNNAGTVQPIGLLHETDADAWAANINATLIGAAAMARAVLPAMLDRGGGAIVNLSSGAAHRAMEGWSAYCAAKAGLAMVTKSLALEYGARGIRAFGFAPGIVDTGMQVEIRASGINPVSKLPREALASVDDPAKAIVFLCTSAAGDLAGLEVDIREASFRERAGLPALPAA</sequence>
<proteinExistence type="inferred from homology"/>
<dbReference type="InterPro" id="IPR036291">
    <property type="entry name" value="NAD(P)-bd_dom_sf"/>
</dbReference>
<comment type="similarity">
    <text evidence="1 2">Belongs to the short-chain dehydrogenases/reductases (SDR) family.</text>
</comment>
<dbReference type="Proteomes" id="UP001144805">
    <property type="component" value="Unassembled WGS sequence"/>
</dbReference>
<dbReference type="SUPFAM" id="SSF51735">
    <property type="entry name" value="NAD(P)-binding Rossmann-fold domains"/>
    <property type="match status" value="1"/>
</dbReference>
<accession>A0A9X3E502</accession>
<name>A0A9X3E502_9HYPH</name>
<dbReference type="InterPro" id="IPR050259">
    <property type="entry name" value="SDR"/>
</dbReference>
<dbReference type="PANTHER" id="PTHR42879:SF2">
    <property type="entry name" value="3-OXOACYL-[ACYL-CARRIER-PROTEIN] REDUCTASE FABG"/>
    <property type="match status" value="1"/>
</dbReference>
<organism evidence="4 5">
    <name type="scientific">Kaistia nematophila</name>
    <dbReference type="NCBI Taxonomy" id="2994654"/>
    <lineage>
        <taxon>Bacteria</taxon>
        <taxon>Pseudomonadati</taxon>
        <taxon>Pseudomonadota</taxon>
        <taxon>Alphaproteobacteria</taxon>
        <taxon>Hyphomicrobiales</taxon>
        <taxon>Kaistiaceae</taxon>
        <taxon>Kaistia</taxon>
    </lineage>
</organism>
<dbReference type="Gene3D" id="3.40.50.720">
    <property type="entry name" value="NAD(P)-binding Rossmann-like Domain"/>
    <property type="match status" value="1"/>
</dbReference>
<gene>
    <name evidence="4" type="ORF">OSH07_22285</name>
</gene>
<dbReference type="InterPro" id="IPR002347">
    <property type="entry name" value="SDR_fam"/>
</dbReference>
<dbReference type="PROSITE" id="PS00061">
    <property type="entry name" value="ADH_SHORT"/>
    <property type="match status" value="1"/>
</dbReference>
<comment type="caution">
    <text evidence="4">The sequence shown here is derived from an EMBL/GenBank/DDBJ whole genome shotgun (WGS) entry which is preliminary data.</text>
</comment>
<evidence type="ECO:0000256" key="2">
    <source>
        <dbReference type="RuleBase" id="RU000363"/>
    </source>
</evidence>